<dbReference type="Proteomes" id="UP001189429">
    <property type="component" value="Unassembled WGS sequence"/>
</dbReference>
<evidence type="ECO:0000256" key="2">
    <source>
        <dbReference type="SAM" id="Phobius"/>
    </source>
</evidence>
<feature type="transmembrane region" description="Helical" evidence="2">
    <location>
        <begin position="35"/>
        <end position="56"/>
    </location>
</feature>
<dbReference type="EMBL" id="CAUYUJ010021043">
    <property type="protein sequence ID" value="CAK0902231.1"/>
    <property type="molecule type" value="Genomic_DNA"/>
</dbReference>
<keyword evidence="2" id="KW-0472">Membrane</keyword>
<evidence type="ECO:0000313" key="3">
    <source>
        <dbReference type="EMBL" id="CAK0902231.1"/>
    </source>
</evidence>
<keyword evidence="2" id="KW-0812">Transmembrane</keyword>
<keyword evidence="4" id="KW-1185">Reference proteome</keyword>
<sequence>MPAARAGARDDEPSVAAAAEGVGEYRASRFVVRRTLAFCYCGAFLSLAAQAEGLFGCDGPWPAKAGSVLARLPGGLPASAALTAAGLLGGAVSGAAFVAPQALERKSTPQGRSDRRPRSDCCF</sequence>
<reference evidence="3" key="1">
    <citation type="submission" date="2023-10" db="EMBL/GenBank/DDBJ databases">
        <authorList>
            <person name="Chen Y."/>
            <person name="Shah S."/>
            <person name="Dougan E. K."/>
            <person name="Thang M."/>
            <person name="Chan C."/>
        </authorList>
    </citation>
    <scope>NUCLEOTIDE SEQUENCE [LARGE SCALE GENOMIC DNA]</scope>
</reference>
<gene>
    <name evidence="3" type="ORF">PCOR1329_LOCUS78912</name>
</gene>
<keyword evidence="2" id="KW-1133">Transmembrane helix</keyword>
<name>A0ABN9XUA4_9DINO</name>
<accession>A0ABN9XUA4</accession>
<feature type="region of interest" description="Disordered" evidence="1">
    <location>
        <begin position="103"/>
        <end position="123"/>
    </location>
</feature>
<organism evidence="3 4">
    <name type="scientific">Prorocentrum cordatum</name>
    <dbReference type="NCBI Taxonomy" id="2364126"/>
    <lineage>
        <taxon>Eukaryota</taxon>
        <taxon>Sar</taxon>
        <taxon>Alveolata</taxon>
        <taxon>Dinophyceae</taxon>
        <taxon>Prorocentrales</taxon>
        <taxon>Prorocentraceae</taxon>
        <taxon>Prorocentrum</taxon>
    </lineage>
</organism>
<protein>
    <submittedName>
        <fullName evidence="3">Uncharacterized protein</fullName>
    </submittedName>
</protein>
<feature type="transmembrane region" description="Helical" evidence="2">
    <location>
        <begin position="76"/>
        <end position="99"/>
    </location>
</feature>
<proteinExistence type="predicted"/>
<evidence type="ECO:0000256" key="1">
    <source>
        <dbReference type="SAM" id="MobiDB-lite"/>
    </source>
</evidence>
<evidence type="ECO:0000313" key="4">
    <source>
        <dbReference type="Proteomes" id="UP001189429"/>
    </source>
</evidence>
<comment type="caution">
    <text evidence="3">The sequence shown here is derived from an EMBL/GenBank/DDBJ whole genome shotgun (WGS) entry which is preliminary data.</text>
</comment>